<sequence length="155" mass="17476">MGQLQRLENYLFMGARVKPLLLSEDTGGNFSVFEFTEVQGLEPPVHIHENEDEMWRIIEGEATFRLENKEIHAGPGDAVFVPQGKPHTFKLKTKTMTAILSLTSTDFENIVSELAVQVQSKDEMPSSPPTKEQLEKLLELGKKYGLTIRPPEHTV</sequence>
<evidence type="ECO:0000259" key="1">
    <source>
        <dbReference type="Pfam" id="PF07883"/>
    </source>
</evidence>
<protein>
    <submittedName>
        <fullName evidence="2">Cupin domain-containing protein</fullName>
    </submittedName>
</protein>
<accession>A0ABT8N4S9</accession>
<dbReference type="Proteomes" id="UP001172055">
    <property type="component" value="Unassembled WGS sequence"/>
</dbReference>
<evidence type="ECO:0000313" key="2">
    <source>
        <dbReference type="EMBL" id="MDN7242753.1"/>
    </source>
</evidence>
<comment type="caution">
    <text evidence="2">The sequence shown here is derived from an EMBL/GenBank/DDBJ whole genome shotgun (WGS) entry which is preliminary data.</text>
</comment>
<dbReference type="InterPro" id="IPR014710">
    <property type="entry name" value="RmlC-like_jellyroll"/>
</dbReference>
<evidence type="ECO:0000313" key="3">
    <source>
        <dbReference type="Proteomes" id="UP001172055"/>
    </source>
</evidence>
<dbReference type="PANTHER" id="PTHR36440:SF1">
    <property type="entry name" value="PUTATIVE (AFU_ORTHOLOGUE AFUA_8G07350)-RELATED"/>
    <property type="match status" value="1"/>
</dbReference>
<dbReference type="Pfam" id="PF07883">
    <property type="entry name" value="Cupin_2"/>
    <property type="match status" value="1"/>
</dbReference>
<dbReference type="Gene3D" id="2.60.120.10">
    <property type="entry name" value="Jelly Rolls"/>
    <property type="match status" value="1"/>
</dbReference>
<name>A0ABT8N4S9_9BACL</name>
<dbReference type="PANTHER" id="PTHR36440">
    <property type="entry name" value="PUTATIVE (AFU_ORTHOLOGUE AFUA_8G07350)-RELATED"/>
    <property type="match status" value="1"/>
</dbReference>
<gene>
    <name evidence="2" type="ORF">QWY14_13145</name>
</gene>
<organism evidence="2 3">
    <name type="scientific">Planococcus shixiaomingii</name>
    <dbReference type="NCBI Taxonomy" id="3058393"/>
    <lineage>
        <taxon>Bacteria</taxon>
        <taxon>Bacillati</taxon>
        <taxon>Bacillota</taxon>
        <taxon>Bacilli</taxon>
        <taxon>Bacillales</taxon>
        <taxon>Caryophanaceae</taxon>
        <taxon>Planococcus</taxon>
    </lineage>
</organism>
<dbReference type="SUPFAM" id="SSF51182">
    <property type="entry name" value="RmlC-like cupins"/>
    <property type="match status" value="1"/>
</dbReference>
<keyword evidence="3" id="KW-1185">Reference proteome</keyword>
<proteinExistence type="predicted"/>
<reference evidence="2 3" key="1">
    <citation type="submission" date="2023-06" db="EMBL/GenBank/DDBJ databases">
        <title>Novel species in genus Planococcus.</title>
        <authorList>
            <person name="Ning S."/>
        </authorList>
    </citation>
    <scope>NUCLEOTIDE SEQUENCE [LARGE SCALE GENOMIC DNA]</scope>
    <source>
        <strain evidence="2 3">N028</strain>
    </source>
</reference>
<dbReference type="InterPro" id="IPR053146">
    <property type="entry name" value="QDO-like"/>
</dbReference>
<dbReference type="InterPro" id="IPR013096">
    <property type="entry name" value="Cupin_2"/>
</dbReference>
<dbReference type="EMBL" id="JAUJWV010000002">
    <property type="protein sequence ID" value="MDN7242753.1"/>
    <property type="molecule type" value="Genomic_DNA"/>
</dbReference>
<dbReference type="InterPro" id="IPR011051">
    <property type="entry name" value="RmlC_Cupin_sf"/>
</dbReference>
<feature type="domain" description="Cupin type-2" evidence="1">
    <location>
        <begin position="39"/>
        <end position="100"/>
    </location>
</feature>
<dbReference type="RefSeq" id="WP_301724309.1">
    <property type="nucleotide sequence ID" value="NZ_JAUJWV010000002.1"/>
</dbReference>